<dbReference type="FunCoup" id="V5F7H4">
    <property type="interactions" value="372"/>
</dbReference>
<dbReference type="Proteomes" id="UP000018001">
    <property type="component" value="Unassembled WGS sequence"/>
</dbReference>
<dbReference type="PANTHER" id="PTHR18640">
    <property type="entry name" value="SOLUTE CARRIER FAMILY 10 MEMBER 7"/>
    <property type="match status" value="1"/>
</dbReference>
<evidence type="ECO:0000256" key="1">
    <source>
        <dbReference type="SAM" id="MobiDB-lite"/>
    </source>
</evidence>
<feature type="region of interest" description="Disordered" evidence="1">
    <location>
        <begin position="392"/>
        <end position="432"/>
    </location>
</feature>
<feature type="transmembrane region" description="Helical" evidence="2">
    <location>
        <begin position="211"/>
        <end position="229"/>
    </location>
</feature>
<dbReference type="InParanoid" id="V5F7H4"/>
<feature type="compositionally biased region" description="Basic and acidic residues" evidence="1">
    <location>
        <begin position="392"/>
        <end position="406"/>
    </location>
</feature>
<dbReference type="Pfam" id="PF13593">
    <property type="entry name" value="SBF_like"/>
    <property type="match status" value="1"/>
</dbReference>
<feature type="transmembrane region" description="Helical" evidence="2">
    <location>
        <begin position="325"/>
        <end position="348"/>
    </location>
</feature>
<dbReference type="HOGENOM" id="CLU_039013_3_1_1"/>
<accession>V5F7H4</accession>
<keyword evidence="2" id="KW-1133">Transmembrane helix</keyword>
<evidence type="ECO:0000313" key="4">
    <source>
        <dbReference type="Proteomes" id="UP000018001"/>
    </source>
</evidence>
<name>V5F7H4_BYSSN</name>
<keyword evidence="2" id="KW-0472">Membrane</keyword>
<comment type="caution">
    <text evidence="3">The sequence shown here is derived from an EMBL/GenBank/DDBJ whole genome shotgun (WGS) entry which is preliminary data.</text>
</comment>
<evidence type="ECO:0000256" key="2">
    <source>
        <dbReference type="SAM" id="Phobius"/>
    </source>
</evidence>
<keyword evidence="2" id="KW-0812">Transmembrane</keyword>
<feature type="transmembrane region" description="Helical" evidence="2">
    <location>
        <begin position="134"/>
        <end position="153"/>
    </location>
</feature>
<feature type="transmembrane region" description="Helical" evidence="2">
    <location>
        <begin position="29"/>
        <end position="52"/>
    </location>
</feature>
<sequence>MTYGGEVAGAHDEKRRAKNTTGLTIAKKVLLFILHQWLLIGMGVVCVLAYFFPNVAKQGGIIRSEYSILYGAVALIFLISGLSIPRQKLFTHMLNWRLHVLVQVTSFLFIPALVLAIVHIVLAGDPEGHIDRAVLAGYILVACIPTTIASNVVMTRAAGGDDAAALVEVLVANVLGPFVTAGWTVTLIPDTPEFSVWKHGEGALNQMYRDVFKQLGLAVLIPLAVGQLIRWTWSDQTAWVLQKFKAAKVGTFCLLLLIWTTFSSCFATNALESLSTQSIVFVVLFNVALYLFLTVFCFVISRPPKCLSALPWGERVFRQVDPEETIAICFCGPAKTTALGIPLLYAMWSSVDLFTKAKTSVPVLLYTTEQVCVAHFMVYIFRRWHSRLQKKQDLESTGEPESHAETTDAPPEQFPLESKEIDSQPHRQSIER</sequence>
<feature type="transmembrane region" description="Helical" evidence="2">
    <location>
        <begin position="249"/>
        <end position="271"/>
    </location>
</feature>
<evidence type="ECO:0008006" key="5">
    <source>
        <dbReference type="Google" id="ProtNLM"/>
    </source>
</evidence>
<evidence type="ECO:0000313" key="3">
    <source>
        <dbReference type="EMBL" id="GAD91789.1"/>
    </source>
</evidence>
<dbReference type="InterPro" id="IPR016833">
    <property type="entry name" value="Put_Na-Bile_cotransptr"/>
</dbReference>
<feature type="compositionally biased region" description="Basic and acidic residues" evidence="1">
    <location>
        <begin position="417"/>
        <end position="432"/>
    </location>
</feature>
<gene>
    <name evidence="3" type="ORF">PVAR5_0365</name>
</gene>
<feature type="transmembrane region" description="Helical" evidence="2">
    <location>
        <begin position="277"/>
        <end position="300"/>
    </location>
</feature>
<keyword evidence="4" id="KW-1185">Reference proteome</keyword>
<dbReference type="InterPro" id="IPR038770">
    <property type="entry name" value="Na+/solute_symporter_sf"/>
</dbReference>
<dbReference type="PANTHER" id="PTHR18640:SF5">
    <property type="entry name" value="SODIUM_BILE ACID COTRANSPORTER 7"/>
    <property type="match status" value="1"/>
</dbReference>
<feature type="transmembrane region" description="Helical" evidence="2">
    <location>
        <begin position="96"/>
        <end position="122"/>
    </location>
</feature>
<feature type="transmembrane region" description="Helical" evidence="2">
    <location>
        <begin position="165"/>
        <end position="188"/>
    </location>
</feature>
<dbReference type="eggNOG" id="KOG4821">
    <property type="taxonomic scope" value="Eukaryota"/>
</dbReference>
<dbReference type="OrthoDB" id="188035at2759"/>
<reference evidence="4" key="1">
    <citation type="journal article" date="2014" name="Genome Announc.">
        <title>Draft genome sequence of the formaldehyde-resistant fungus Byssochlamys spectabilis No. 5 (anamorph Paecilomyces variotii No. 5) (NBRC109023).</title>
        <authorList>
            <person name="Oka T."/>
            <person name="Ekino K."/>
            <person name="Fukuda K."/>
            <person name="Nomura Y."/>
        </authorList>
    </citation>
    <scope>NUCLEOTIDE SEQUENCE [LARGE SCALE GENOMIC DNA]</scope>
    <source>
        <strain evidence="4">No. 5 / NBRC 109023</strain>
    </source>
</reference>
<protein>
    <recommendedName>
        <fullName evidence="5">Sodium bile acid cotransporter</fullName>
    </recommendedName>
</protein>
<dbReference type="AlphaFoldDB" id="V5F7H4"/>
<proteinExistence type="predicted"/>
<dbReference type="EMBL" id="BAUL01000006">
    <property type="protein sequence ID" value="GAD91789.1"/>
    <property type="molecule type" value="Genomic_DNA"/>
</dbReference>
<dbReference type="GO" id="GO:0005886">
    <property type="term" value="C:plasma membrane"/>
    <property type="evidence" value="ECO:0007669"/>
    <property type="project" value="TreeGrafter"/>
</dbReference>
<dbReference type="Gene3D" id="1.20.1530.20">
    <property type="match status" value="1"/>
</dbReference>
<dbReference type="PIRSF" id="PIRSF026166">
    <property type="entry name" value="UCP026166"/>
    <property type="match status" value="1"/>
</dbReference>
<feature type="transmembrane region" description="Helical" evidence="2">
    <location>
        <begin position="67"/>
        <end position="84"/>
    </location>
</feature>
<organism evidence="3 4">
    <name type="scientific">Byssochlamys spectabilis (strain No. 5 / NBRC 109023)</name>
    <name type="common">Paecilomyces variotii</name>
    <dbReference type="NCBI Taxonomy" id="1356009"/>
    <lineage>
        <taxon>Eukaryota</taxon>
        <taxon>Fungi</taxon>
        <taxon>Dikarya</taxon>
        <taxon>Ascomycota</taxon>
        <taxon>Pezizomycotina</taxon>
        <taxon>Eurotiomycetes</taxon>
        <taxon>Eurotiomycetidae</taxon>
        <taxon>Eurotiales</taxon>
        <taxon>Thermoascaceae</taxon>
        <taxon>Paecilomyces</taxon>
    </lineage>
</organism>
<feature type="transmembrane region" description="Helical" evidence="2">
    <location>
        <begin position="360"/>
        <end position="381"/>
    </location>
</feature>